<dbReference type="Pfam" id="PF05288">
    <property type="entry name" value="Pox_A3L"/>
    <property type="match status" value="1"/>
</dbReference>
<dbReference type="InterPro" id="IPR007952">
    <property type="entry name" value="Poxvirus_A2.5L"/>
</dbReference>
<dbReference type="OrthoDB" id="22105at10239"/>
<dbReference type="Proteomes" id="UP000217428">
    <property type="component" value="Segment"/>
</dbReference>
<name>A0A220T6G2_9POXV</name>
<protein>
    <submittedName>
        <fullName evidence="1">S-S bond formation pathway protein</fullName>
    </submittedName>
</protein>
<gene>
    <name evidence="1" type="ORF">EPTV-WA-098</name>
</gene>
<proteinExistence type="predicted"/>
<sequence>MSDWYNKYTVVLDPPKRCSKCQTNLYEALSEDVETIKAALESQPNKLIVLKSFLAFCKNKTFLYKILDLEIKRVLT</sequence>
<organism evidence="1 2">
    <name type="scientific">Eptesipox virus</name>
    <dbReference type="NCBI Taxonomy" id="1329402"/>
    <lineage>
        <taxon>Viruses</taxon>
        <taxon>Varidnaviria</taxon>
        <taxon>Bamfordvirae</taxon>
        <taxon>Nucleocytoviricota</taxon>
        <taxon>Pokkesviricetes</taxon>
        <taxon>Chitovirales</taxon>
        <taxon>Poxviridae</taxon>
        <taxon>Chordopoxvirinae</taxon>
        <taxon>Vespertilionpoxvirus</taxon>
        <taxon>Vespertilionpoxvirus eptesipox</taxon>
    </lineage>
</organism>
<keyword evidence="2" id="KW-1185">Reference proteome</keyword>
<evidence type="ECO:0000313" key="1">
    <source>
        <dbReference type="EMBL" id="ASK51299.1"/>
    </source>
</evidence>
<dbReference type="EMBL" id="KY747497">
    <property type="protein sequence ID" value="ASK51299.1"/>
    <property type="molecule type" value="Genomic_DNA"/>
</dbReference>
<reference evidence="1 2" key="1">
    <citation type="journal article" date="2017" name="Virus Genes">
        <title>Characterization of Eptesipoxvirus, a novel poxvirus from a microchiropteran bat.</title>
        <authorList>
            <person name="Tu S.L."/>
            <person name="Nakazawa Y."/>
            <person name="Gao J."/>
            <person name="Wilkins K."/>
            <person name="Gallardo-Romero N."/>
            <person name="Li Y."/>
            <person name="Emerson G.L."/>
            <person name="Carroll D.S."/>
            <person name="Upton C."/>
        </authorList>
    </citation>
    <scope>NUCLEOTIDE SEQUENCE [LARGE SCALE GENOMIC DNA]</scope>
    <source>
        <strain evidence="1 2">Washington</strain>
    </source>
</reference>
<evidence type="ECO:0000313" key="2">
    <source>
        <dbReference type="Proteomes" id="UP000217428"/>
    </source>
</evidence>
<accession>A0A220T6G2</accession>